<evidence type="ECO:0000313" key="2">
    <source>
        <dbReference type="EMBL" id="GGS37292.1"/>
    </source>
</evidence>
<dbReference type="Proteomes" id="UP000660680">
    <property type="component" value="Unassembled WGS sequence"/>
</dbReference>
<evidence type="ECO:0000313" key="3">
    <source>
        <dbReference type="Proteomes" id="UP000660680"/>
    </source>
</evidence>
<dbReference type="PROSITE" id="PS50206">
    <property type="entry name" value="RHODANESE_3"/>
    <property type="match status" value="1"/>
</dbReference>
<feature type="domain" description="Rhodanese" evidence="1">
    <location>
        <begin position="15"/>
        <end position="108"/>
    </location>
</feature>
<comment type="caution">
    <text evidence="2">The sequence shown here is derived from an EMBL/GenBank/DDBJ whole genome shotgun (WGS) entry which is preliminary data.</text>
</comment>
<dbReference type="Gene3D" id="3.40.250.10">
    <property type="entry name" value="Rhodanese-like domain"/>
    <property type="match status" value="1"/>
</dbReference>
<dbReference type="InterPro" id="IPR001763">
    <property type="entry name" value="Rhodanese-like_dom"/>
</dbReference>
<dbReference type="EMBL" id="BMRB01000002">
    <property type="protein sequence ID" value="GGS37292.1"/>
    <property type="molecule type" value="Genomic_DNA"/>
</dbReference>
<keyword evidence="3" id="KW-1185">Reference proteome</keyword>
<dbReference type="SMART" id="SM00450">
    <property type="entry name" value="RHOD"/>
    <property type="match status" value="1"/>
</dbReference>
<gene>
    <name evidence="2" type="ORF">GCM10010171_35210</name>
</gene>
<evidence type="ECO:0000259" key="1">
    <source>
        <dbReference type="PROSITE" id="PS50206"/>
    </source>
</evidence>
<proteinExistence type="predicted"/>
<protein>
    <submittedName>
        <fullName evidence="2">Sulfurtransferase</fullName>
    </submittedName>
</protein>
<name>A0A918GI10_9PSEU</name>
<dbReference type="RefSeq" id="WP_189211451.1">
    <property type="nucleotide sequence ID" value="NZ_BMRB01000002.1"/>
</dbReference>
<dbReference type="SUPFAM" id="SSF52821">
    <property type="entry name" value="Rhodanese/Cell cycle control phosphatase"/>
    <property type="match status" value="1"/>
</dbReference>
<sequence length="110" mass="12020">MVRLIDREDLRAAIDDGEVSVVDTLSRMSWAARRLPGAVHLPPSDVRADVVSSLLPDRGRMVVTYCSNHGCTASLRVAEALESLGYTNVHRYRPGLSDWIAAGLPFESSP</sequence>
<dbReference type="Pfam" id="PF00581">
    <property type="entry name" value="Rhodanese"/>
    <property type="match status" value="1"/>
</dbReference>
<dbReference type="CDD" id="cd00158">
    <property type="entry name" value="RHOD"/>
    <property type="match status" value="1"/>
</dbReference>
<organism evidence="2 3">
    <name type="scientific">Actinokineospora fastidiosa</name>
    <dbReference type="NCBI Taxonomy" id="1816"/>
    <lineage>
        <taxon>Bacteria</taxon>
        <taxon>Bacillati</taxon>
        <taxon>Actinomycetota</taxon>
        <taxon>Actinomycetes</taxon>
        <taxon>Pseudonocardiales</taxon>
        <taxon>Pseudonocardiaceae</taxon>
        <taxon>Actinokineospora</taxon>
    </lineage>
</organism>
<dbReference type="InterPro" id="IPR036873">
    <property type="entry name" value="Rhodanese-like_dom_sf"/>
</dbReference>
<accession>A0A918GI10</accession>
<reference evidence="2" key="2">
    <citation type="submission" date="2020-09" db="EMBL/GenBank/DDBJ databases">
        <authorList>
            <person name="Sun Q."/>
            <person name="Ohkuma M."/>
        </authorList>
    </citation>
    <scope>NUCLEOTIDE SEQUENCE</scope>
    <source>
        <strain evidence="2">JCM 3276</strain>
    </source>
</reference>
<reference evidence="2" key="1">
    <citation type="journal article" date="2014" name="Int. J. Syst. Evol. Microbiol.">
        <title>Complete genome sequence of Corynebacterium casei LMG S-19264T (=DSM 44701T), isolated from a smear-ripened cheese.</title>
        <authorList>
            <consortium name="US DOE Joint Genome Institute (JGI-PGF)"/>
            <person name="Walter F."/>
            <person name="Albersmeier A."/>
            <person name="Kalinowski J."/>
            <person name="Ruckert C."/>
        </authorList>
    </citation>
    <scope>NUCLEOTIDE SEQUENCE</scope>
    <source>
        <strain evidence="2">JCM 3276</strain>
    </source>
</reference>
<dbReference type="AlphaFoldDB" id="A0A918GI10"/>